<gene>
    <name evidence="1" type="ORF">ACFQZP_29735</name>
</gene>
<dbReference type="EMBL" id="JBHTEC010000001">
    <property type="protein sequence ID" value="MFD0285798.1"/>
    <property type="molecule type" value="Genomic_DNA"/>
</dbReference>
<evidence type="ECO:0000313" key="2">
    <source>
        <dbReference type="Proteomes" id="UP001596957"/>
    </source>
</evidence>
<organism evidence="1 2">
    <name type="scientific">Streptomyces lutosisoli</name>
    <dbReference type="NCBI Taxonomy" id="2665721"/>
    <lineage>
        <taxon>Bacteria</taxon>
        <taxon>Bacillati</taxon>
        <taxon>Actinomycetota</taxon>
        <taxon>Actinomycetes</taxon>
        <taxon>Kitasatosporales</taxon>
        <taxon>Streptomycetaceae</taxon>
        <taxon>Streptomyces</taxon>
    </lineage>
</organism>
<sequence>MTRENRQTDDFNAQVLSDHQSLLDGTDWASLRTARGNGGFLPAALSRLLDPDPTVQTRAVGELEPVCHQNSFFEATLPAALYVAAILDHPATATVATGRQADPGSRYPLRAALLDWLGTLAYDADDECLALGERHFNGSYLDDYPEMRAFRDHRPAFYRAVSPFLDHVDTAVREAAIVAALPLIEHPALTHHRDELARRVRRLLATSINRHNRNRSLDALKSWGHDATALVTAADVAARVRHVHGGDWAGGCMDEPPF</sequence>
<dbReference type="SUPFAM" id="SSF48371">
    <property type="entry name" value="ARM repeat"/>
    <property type="match status" value="1"/>
</dbReference>
<accession>A0ABW2VR53</accession>
<comment type="caution">
    <text evidence="1">The sequence shown here is derived from an EMBL/GenBank/DDBJ whole genome shotgun (WGS) entry which is preliminary data.</text>
</comment>
<evidence type="ECO:0008006" key="3">
    <source>
        <dbReference type="Google" id="ProtNLM"/>
    </source>
</evidence>
<proteinExistence type="predicted"/>
<dbReference type="RefSeq" id="WP_381251215.1">
    <property type="nucleotide sequence ID" value="NZ_JBHTBI010000006.1"/>
</dbReference>
<evidence type="ECO:0000313" key="1">
    <source>
        <dbReference type="EMBL" id="MFD0285798.1"/>
    </source>
</evidence>
<protein>
    <recommendedName>
        <fullName evidence="3">HEAT repeat domain-containing protein</fullName>
    </recommendedName>
</protein>
<dbReference type="InterPro" id="IPR016024">
    <property type="entry name" value="ARM-type_fold"/>
</dbReference>
<reference evidence="2" key="1">
    <citation type="journal article" date="2019" name="Int. J. Syst. Evol. Microbiol.">
        <title>The Global Catalogue of Microorganisms (GCM) 10K type strain sequencing project: providing services to taxonomists for standard genome sequencing and annotation.</title>
        <authorList>
            <consortium name="The Broad Institute Genomics Platform"/>
            <consortium name="The Broad Institute Genome Sequencing Center for Infectious Disease"/>
            <person name="Wu L."/>
            <person name="Ma J."/>
        </authorList>
    </citation>
    <scope>NUCLEOTIDE SEQUENCE [LARGE SCALE GENOMIC DNA]</scope>
    <source>
        <strain evidence="2">CGMCC 4.7198</strain>
    </source>
</reference>
<dbReference type="Proteomes" id="UP001596957">
    <property type="component" value="Unassembled WGS sequence"/>
</dbReference>
<keyword evidence="2" id="KW-1185">Reference proteome</keyword>
<name>A0ABW2VR53_9ACTN</name>